<dbReference type="HOGENOM" id="CLU_009583_27_1_10"/>
<dbReference type="Gene3D" id="3.40.50.2000">
    <property type="entry name" value="Glycogen Phosphorylase B"/>
    <property type="match status" value="2"/>
</dbReference>
<dbReference type="CDD" id="cd03809">
    <property type="entry name" value="GT4_MtfB-like"/>
    <property type="match status" value="1"/>
</dbReference>
<dbReference type="CAZy" id="GT4">
    <property type="family name" value="Glycosyltransferase Family 4"/>
</dbReference>
<reference evidence="2 3" key="1">
    <citation type="journal article" date="2010" name="BMC Genomics">
        <title>The complete genome of Zunongwangia profunda SM-A87 reveals its adaptation to the deep-sea environment and ecological role in sedimentary organic nitrogen degradation.</title>
        <authorList>
            <person name="Qin Q.L."/>
            <person name="Zhang X.Y."/>
            <person name="Wang X.M."/>
            <person name="Liu G.M."/>
            <person name="Chen X.L."/>
            <person name="Xie B.B."/>
            <person name="Dang H.Y."/>
            <person name="Zhou B.C."/>
            <person name="Yu J."/>
            <person name="Zhang Y.Z."/>
        </authorList>
    </citation>
    <scope>NUCLEOTIDE SEQUENCE [LARGE SCALE GENOMIC DNA]</scope>
    <source>
        <strain evidence="3">DSM 18752 / CCTCC AB 206139 / SM-A87</strain>
    </source>
</reference>
<dbReference type="eggNOG" id="COG0438">
    <property type="taxonomic scope" value="Bacteria"/>
</dbReference>
<keyword evidence="3" id="KW-1185">Reference proteome</keyword>
<dbReference type="STRING" id="655815.ZPR_0553"/>
<dbReference type="AlphaFoldDB" id="D5BFG6"/>
<dbReference type="PANTHER" id="PTHR46401">
    <property type="entry name" value="GLYCOSYLTRANSFERASE WBBK-RELATED"/>
    <property type="match status" value="1"/>
</dbReference>
<dbReference type="PANTHER" id="PTHR46401:SF8">
    <property type="entry name" value="BLL6006 PROTEIN"/>
    <property type="match status" value="1"/>
</dbReference>
<evidence type="ECO:0000259" key="1">
    <source>
        <dbReference type="Pfam" id="PF00534"/>
    </source>
</evidence>
<dbReference type="KEGG" id="zpr:ZPR_0553"/>
<keyword evidence="2" id="KW-0808">Transferase</keyword>
<evidence type="ECO:0000313" key="3">
    <source>
        <dbReference type="Proteomes" id="UP000001654"/>
    </source>
</evidence>
<dbReference type="RefSeq" id="WP_013070063.1">
    <property type="nucleotide sequence ID" value="NC_014041.1"/>
</dbReference>
<feature type="domain" description="Glycosyl transferase family 1" evidence="1">
    <location>
        <begin position="205"/>
        <end position="354"/>
    </location>
</feature>
<dbReference type="EMBL" id="CP001650">
    <property type="protein sequence ID" value="ADF50910.1"/>
    <property type="molecule type" value="Genomic_DNA"/>
</dbReference>
<dbReference type="OrthoDB" id="798298at2"/>
<evidence type="ECO:0000313" key="2">
    <source>
        <dbReference type="EMBL" id="ADF50910.1"/>
    </source>
</evidence>
<gene>
    <name evidence="2" type="ordered locus">ZPR_0553</name>
</gene>
<dbReference type="Pfam" id="PF00534">
    <property type="entry name" value="Glycos_transf_1"/>
    <property type="match status" value="1"/>
</dbReference>
<name>D5BFG6_ZUNPS</name>
<organism evidence="2 3">
    <name type="scientific">Zunongwangia profunda (strain DSM 18752 / CCTCC AB 206139 / SM-A87)</name>
    <name type="common">Wangia profunda</name>
    <dbReference type="NCBI Taxonomy" id="655815"/>
    <lineage>
        <taxon>Bacteria</taxon>
        <taxon>Pseudomonadati</taxon>
        <taxon>Bacteroidota</taxon>
        <taxon>Flavobacteriia</taxon>
        <taxon>Flavobacteriales</taxon>
        <taxon>Flavobacteriaceae</taxon>
        <taxon>Zunongwangia</taxon>
    </lineage>
</organism>
<dbReference type="GO" id="GO:0016757">
    <property type="term" value="F:glycosyltransferase activity"/>
    <property type="evidence" value="ECO:0007669"/>
    <property type="project" value="InterPro"/>
</dbReference>
<dbReference type="SUPFAM" id="SSF53756">
    <property type="entry name" value="UDP-Glycosyltransferase/glycogen phosphorylase"/>
    <property type="match status" value="1"/>
</dbReference>
<dbReference type="Proteomes" id="UP000001654">
    <property type="component" value="Chromosome"/>
</dbReference>
<proteinExistence type="predicted"/>
<sequence>MNKKIVFIGNYPLDHQESMERFAQMLVMGFQGDCTVEIFRPKVWFAKPFKNSLSGVGKWLGYMDKWLLFPLLLRLKVKKETTYTYFHVCDHSNAYYMRSLPVNRSSITCHDVLAIRGALGYKDAYCPASRFGVLLQKWILRHLTMSDKIACVSQFTLGQLVDLHGKQTKPGWTVIHNGFNAPFQQLSNEVKLQRLQSGGLQGLLKNDYILHLGSNLARKNKKLLLHMLSYLPDWDGKICFAGKPLTSEFKEMIQELELSDRVVEVIKPEFTLLEALINQAKVFIFPSFSEGFGWPVTEAQACGTPVVASFLAPMPEVGGTGALYADPYQPEAFAQQVDLILKDRNLETTLKAAGFENIKRFETTLMIQRYKDFFQYG</sequence>
<accession>D5BFG6</accession>
<protein>
    <submittedName>
        <fullName evidence="2">Glycosyl transferase group 1</fullName>
    </submittedName>
</protein>
<dbReference type="InterPro" id="IPR001296">
    <property type="entry name" value="Glyco_trans_1"/>
</dbReference>